<keyword evidence="4" id="KW-1185">Reference proteome</keyword>
<evidence type="ECO:0000313" key="4">
    <source>
        <dbReference type="Proteomes" id="UP000803844"/>
    </source>
</evidence>
<protein>
    <submittedName>
        <fullName evidence="3">Uncharacterized protein</fullName>
    </submittedName>
</protein>
<accession>A0A9P5CNI7</accession>
<keyword evidence="2" id="KW-0732">Signal</keyword>
<dbReference type="AlphaFoldDB" id="A0A9P5CNI7"/>
<feature type="region of interest" description="Disordered" evidence="1">
    <location>
        <begin position="205"/>
        <end position="235"/>
    </location>
</feature>
<proteinExistence type="predicted"/>
<comment type="caution">
    <text evidence="3">The sequence shown here is derived from an EMBL/GenBank/DDBJ whole genome shotgun (WGS) entry which is preliminary data.</text>
</comment>
<reference evidence="3" key="1">
    <citation type="journal article" date="2020" name="Phytopathology">
        <title>Genome sequence of the chestnut blight fungus Cryphonectria parasitica EP155: A fundamental resource for an archetypical invasive plant pathogen.</title>
        <authorList>
            <person name="Crouch J.A."/>
            <person name="Dawe A."/>
            <person name="Aerts A."/>
            <person name="Barry K."/>
            <person name="Churchill A.C.L."/>
            <person name="Grimwood J."/>
            <person name="Hillman B."/>
            <person name="Milgroom M.G."/>
            <person name="Pangilinan J."/>
            <person name="Smith M."/>
            <person name="Salamov A."/>
            <person name="Schmutz J."/>
            <person name="Yadav J."/>
            <person name="Grigoriev I.V."/>
            <person name="Nuss D."/>
        </authorList>
    </citation>
    <scope>NUCLEOTIDE SEQUENCE</scope>
    <source>
        <strain evidence="3">EP155</strain>
    </source>
</reference>
<name>A0A9P5CNI7_CRYP1</name>
<dbReference type="OrthoDB" id="5358886at2759"/>
<evidence type="ECO:0000256" key="1">
    <source>
        <dbReference type="SAM" id="MobiDB-lite"/>
    </source>
</evidence>
<sequence>MTMGFYLFPALLFASVAVGHHLVPLDTRQSNATAASSVPSRVENGIQTECKTCPYSLCTNVVAYEYSQDMNLTCWTTGDMIVDTNTWYKTTDNCYVTEWDIIEGNYTDVLASCGEVAETYTSGPSKTEYNTECNIIPEFVGEIEDHTKMYQPEVDLTLTCYTINGDEVLGNSKWYKTLSNCYVPEAQIEFVDADLDDCGPIPFLEAKMRQPDPEPSTPTPAEDFARRAASGADVGRQEEHKRWLYLTQIGDDQASCLAEPDSTSESQHTYSFGEYIVVQCATYSENLVDDNQIYLLTEDFCWVNDTLTDPTLIDDETRAERYPNCNLFVDTVV</sequence>
<dbReference type="RefSeq" id="XP_040775127.1">
    <property type="nucleotide sequence ID" value="XM_040922639.1"/>
</dbReference>
<feature type="chain" id="PRO_5040189080" evidence="2">
    <location>
        <begin position="20"/>
        <end position="333"/>
    </location>
</feature>
<dbReference type="EMBL" id="MU032348">
    <property type="protein sequence ID" value="KAF3764166.1"/>
    <property type="molecule type" value="Genomic_DNA"/>
</dbReference>
<organism evidence="3 4">
    <name type="scientific">Cryphonectria parasitica (strain ATCC 38755 / EP155)</name>
    <dbReference type="NCBI Taxonomy" id="660469"/>
    <lineage>
        <taxon>Eukaryota</taxon>
        <taxon>Fungi</taxon>
        <taxon>Dikarya</taxon>
        <taxon>Ascomycota</taxon>
        <taxon>Pezizomycotina</taxon>
        <taxon>Sordariomycetes</taxon>
        <taxon>Sordariomycetidae</taxon>
        <taxon>Diaporthales</taxon>
        <taxon>Cryphonectriaceae</taxon>
        <taxon>Cryphonectria-Endothia species complex</taxon>
        <taxon>Cryphonectria</taxon>
    </lineage>
</organism>
<dbReference type="Proteomes" id="UP000803844">
    <property type="component" value="Unassembled WGS sequence"/>
</dbReference>
<dbReference type="GeneID" id="63839768"/>
<evidence type="ECO:0000313" key="3">
    <source>
        <dbReference type="EMBL" id="KAF3764166.1"/>
    </source>
</evidence>
<feature type="signal peptide" evidence="2">
    <location>
        <begin position="1"/>
        <end position="19"/>
    </location>
</feature>
<gene>
    <name evidence="3" type="ORF">M406DRAFT_351611</name>
</gene>
<evidence type="ECO:0000256" key="2">
    <source>
        <dbReference type="SAM" id="SignalP"/>
    </source>
</evidence>